<feature type="region of interest" description="Disordered" evidence="1">
    <location>
        <begin position="286"/>
        <end position="310"/>
    </location>
</feature>
<keyword evidence="2" id="KW-0732">Signal</keyword>
<organism evidence="4 5">
    <name type="scientific">Lactuca saligna</name>
    <name type="common">Willowleaf lettuce</name>
    <dbReference type="NCBI Taxonomy" id="75948"/>
    <lineage>
        <taxon>Eukaryota</taxon>
        <taxon>Viridiplantae</taxon>
        <taxon>Streptophyta</taxon>
        <taxon>Embryophyta</taxon>
        <taxon>Tracheophyta</taxon>
        <taxon>Spermatophyta</taxon>
        <taxon>Magnoliopsida</taxon>
        <taxon>eudicotyledons</taxon>
        <taxon>Gunneridae</taxon>
        <taxon>Pentapetalae</taxon>
        <taxon>asterids</taxon>
        <taxon>campanulids</taxon>
        <taxon>Asterales</taxon>
        <taxon>Asteraceae</taxon>
        <taxon>Cichorioideae</taxon>
        <taxon>Cichorieae</taxon>
        <taxon>Lactucinae</taxon>
        <taxon>Lactuca</taxon>
    </lineage>
</organism>
<keyword evidence="5" id="KW-1185">Reference proteome</keyword>
<evidence type="ECO:0000313" key="4">
    <source>
        <dbReference type="EMBL" id="CAI9298032.1"/>
    </source>
</evidence>
<dbReference type="EMBL" id="OX465084">
    <property type="protein sequence ID" value="CAI9298032.1"/>
    <property type="molecule type" value="Genomic_DNA"/>
</dbReference>
<feature type="compositionally biased region" description="Basic and acidic residues" evidence="1">
    <location>
        <begin position="259"/>
        <end position="274"/>
    </location>
</feature>
<feature type="domain" description="DUF3741" evidence="3">
    <location>
        <begin position="107"/>
        <end position="121"/>
    </location>
</feature>
<evidence type="ECO:0000256" key="2">
    <source>
        <dbReference type="SAM" id="SignalP"/>
    </source>
</evidence>
<dbReference type="InterPro" id="IPR032795">
    <property type="entry name" value="DUF3741-assoc"/>
</dbReference>
<gene>
    <name evidence="4" type="ORF">LSALG_LOCUS36812</name>
</gene>
<reference evidence="4" key="1">
    <citation type="submission" date="2023-04" db="EMBL/GenBank/DDBJ databases">
        <authorList>
            <person name="Vijverberg K."/>
            <person name="Xiong W."/>
            <person name="Schranz E."/>
        </authorList>
    </citation>
    <scope>NUCLEOTIDE SEQUENCE</scope>
</reference>
<feature type="region of interest" description="Disordered" evidence="1">
    <location>
        <begin position="240"/>
        <end position="274"/>
    </location>
</feature>
<evidence type="ECO:0000313" key="5">
    <source>
        <dbReference type="Proteomes" id="UP001177003"/>
    </source>
</evidence>
<dbReference type="AlphaFoldDB" id="A0AA36EJI6"/>
<sequence length="382" mass="43606">MSRHHFTLFPLLLPFLLTNFKSLTTTHLKIPIVPTHHHHLTTMKFLHSPSSSSSTSEFPTTSCIPAALRRLLCFHSLPALPFDHHIEESFEDNELDEHYCANKLEGSPGIVAKLMGLDSIPIGNSINQWSKLGLQKRSDYVREAPSFVQLENEKFIILSFEGGGKDKELKLKSPKTRKCLPEFQEKTRNRKNQEMSICQSPVNGGEVMKYSCELLDFDPNSKKSCDTECAKRERSKNNNLEKVEIESDSENSSPVSVLEFKEDQESSHSVKEELKFKIPNSRRKLREELDQNAPSPSPRSSCNSTDEGVESSRKGKICIGLKKNNVMIGKMWKEICKIAERDIMDSSMVKRERWKGEDYEEIGVSFELQILDQLILELFTIT</sequence>
<dbReference type="Proteomes" id="UP001177003">
    <property type="component" value="Chromosome 8"/>
</dbReference>
<feature type="signal peptide" evidence="2">
    <location>
        <begin position="1"/>
        <end position="22"/>
    </location>
</feature>
<feature type="compositionally biased region" description="Polar residues" evidence="1">
    <location>
        <begin position="292"/>
        <end position="306"/>
    </location>
</feature>
<evidence type="ECO:0000256" key="1">
    <source>
        <dbReference type="SAM" id="MobiDB-lite"/>
    </source>
</evidence>
<protein>
    <recommendedName>
        <fullName evidence="3">DUF3741 domain-containing protein</fullName>
    </recommendedName>
</protein>
<dbReference type="PANTHER" id="PTHR35499">
    <property type="entry name" value="OS05G0128300 PROTEIN"/>
    <property type="match status" value="1"/>
</dbReference>
<accession>A0AA36EJI6</accession>
<proteinExistence type="predicted"/>
<name>A0AA36EJI6_LACSI</name>
<dbReference type="PANTHER" id="PTHR35499:SF1">
    <property type="entry name" value="DUF3741 DOMAIN-CONTAINING PROTEIN"/>
    <property type="match status" value="1"/>
</dbReference>
<dbReference type="Pfam" id="PF14383">
    <property type="entry name" value="VARLMGL"/>
    <property type="match status" value="1"/>
</dbReference>
<feature type="chain" id="PRO_5041267528" description="DUF3741 domain-containing protein" evidence="2">
    <location>
        <begin position="23"/>
        <end position="382"/>
    </location>
</feature>
<evidence type="ECO:0000259" key="3">
    <source>
        <dbReference type="Pfam" id="PF14383"/>
    </source>
</evidence>